<evidence type="ECO:0008006" key="3">
    <source>
        <dbReference type="Google" id="ProtNLM"/>
    </source>
</evidence>
<organism evidence="1 2">
    <name type="scientific">Kouleothrix aurantiaca</name>
    <dbReference type="NCBI Taxonomy" id="186479"/>
    <lineage>
        <taxon>Bacteria</taxon>
        <taxon>Bacillati</taxon>
        <taxon>Chloroflexota</taxon>
        <taxon>Chloroflexia</taxon>
        <taxon>Chloroflexales</taxon>
        <taxon>Roseiflexineae</taxon>
        <taxon>Roseiflexaceae</taxon>
        <taxon>Kouleothrix</taxon>
    </lineage>
</organism>
<accession>A0A0P9D2W1</accession>
<keyword evidence="2" id="KW-1185">Reference proteome</keyword>
<sequence>MMTLEAWLEQNGARVADSLDLQRDTLCELLTNRLATAFPSLCFDTSRPDAVTFQQNVFKETPRRFHRLIQVVLRFQTLMVIEREYQWGWAIMPRFGVARHHMLNHARWYFDTIRVAGMVSRDDMIYLDQIATRTLQIIEQVTAAAPPGVKRPGTPMLGSRA</sequence>
<dbReference type="AlphaFoldDB" id="A0A0P9D2W1"/>
<reference evidence="1 2" key="1">
    <citation type="submission" date="2015-09" db="EMBL/GenBank/DDBJ databases">
        <title>Draft genome sequence of Kouleothrix aurantiaca JCM 19913.</title>
        <authorList>
            <person name="Hemp J."/>
        </authorList>
    </citation>
    <scope>NUCLEOTIDE SEQUENCE [LARGE SCALE GENOMIC DNA]</scope>
    <source>
        <strain evidence="1 2">COM-B</strain>
    </source>
</reference>
<gene>
    <name evidence="1" type="ORF">SE17_10050</name>
</gene>
<evidence type="ECO:0000313" key="1">
    <source>
        <dbReference type="EMBL" id="KPV53368.1"/>
    </source>
</evidence>
<proteinExistence type="predicted"/>
<name>A0A0P9D2W1_9CHLR</name>
<dbReference type="EMBL" id="LJCR01000275">
    <property type="protein sequence ID" value="KPV53368.1"/>
    <property type="molecule type" value="Genomic_DNA"/>
</dbReference>
<evidence type="ECO:0000313" key="2">
    <source>
        <dbReference type="Proteomes" id="UP000050509"/>
    </source>
</evidence>
<dbReference type="Proteomes" id="UP000050509">
    <property type="component" value="Unassembled WGS sequence"/>
</dbReference>
<comment type="caution">
    <text evidence="1">The sequence shown here is derived from an EMBL/GenBank/DDBJ whole genome shotgun (WGS) entry which is preliminary data.</text>
</comment>
<protein>
    <recommendedName>
        <fullName evidence="3">Globin-sensor domain-containing protein</fullName>
    </recommendedName>
</protein>